<feature type="domain" description="SusD-like N-terminal" evidence="8">
    <location>
        <begin position="100"/>
        <end position="212"/>
    </location>
</feature>
<gene>
    <name evidence="20" type="ORF">BHV80_19175</name>
    <name evidence="23" type="ORF">DW193_05770</name>
    <name evidence="22" type="ORF">DXC44_16330</name>
    <name evidence="10" type="ORF">GAS29_17685</name>
    <name evidence="9" type="ORF">GAY01_00085</name>
    <name evidence="12" type="ORF">GAY76_16855</name>
    <name evidence="11" type="ORF">GAY98_18800</name>
    <name evidence="19" type="ORF">HKQ55_07815</name>
    <name evidence="13" type="ORF">KSX14_03945</name>
    <name evidence="15" type="ORF">L0N01_15440</name>
    <name evidence="14" type="ORF">LI282_11635</name>
    <name evidence="16" type="ORF">PL594_14360</name>
    <name evidence="17" type="ORF">RVH43_18520</name>
    <name evidence="18" type="ORF">RVY68_03820</name>
    <name evidence="21" type="ORF">VIC01_04331</name>
</gene>
<evidence type="ECO:0000313" key="27">
    <source>
        <dbReference type="Proteomes" id="UP000326091"/>
    </source>
</evidence>
<dbReference type="InterPro" id="IPR011990">
    <property type="entry name" value="TPR-like_helical_dom_sf"/>
</dbReference>
<evidence type="ECO:0000313" key="31">
    <source>
        <dbReference type="Proteomes" id="UP000469427"/>
    </source>
</evidence>
<dbReference type="EMBL" id="WDAX01000045">
    <property type="protein sequence ID" value="KAB6570193.1"/>
    <property type="molecule type" value="Genomic_DNA"/>
</dbReference>
<reference evidence="14" key="7">
    <citation type="submission" date="2021-10" db="EMBL/GenBank/DDBJ databases">
        <title>Collection of gut derived symbiotic bacterial strains cultured from healthy donors.</title>
        <authorList>
            <person name="Lin H."/>
            <person name="Littmann E."/>
            <person name="Kohout C."/>
            <person name="Pamer E.G."/>
        </authorList>
    </citation>
    <scope>NUCLEOTIDE SEQUENCE</scope>
    <source>
        <strain evidence="14">DFI.1.167</strain>
    </source>
</reference>
<dbReference type="Proteomes" id="UP000462922">
    <property type="component" value="Unassembled WGS sequence"/>
</dbReference>
<dbReference type="EMBL" id="JAWDET010000008">
    <property type="protein sequence ID" value="MDU0242547.1"/>
    <property type="molecule type" value="Genomic_DNA"/>
</dbReference>
<dbReference type="GeneID" id="5302231"/>
<dbReference type="Proteomes" id="UP000758576">
    <property type="component" value="Unassembled WGS sequence"/>
</dbReference>
<dbReference type="Proteomes" id="UP001210999">
    <property type="component" value="Unassembled WGS sequence"/>
</dbReference>
<dbReference type="EMBL" id="WCZM01000001">
    <property type="protein sequence ID" value="KAB3573553.1"/>
    <property type="molecule type" value="Genomic_DNA"/>
</dbReference>
<proteinExistence type="inferred from homology"/>
<reference evidence="16" key="9">
    <citation type="submission" date="2023-01" db="EMBL/GenBank/DDBJ databases">
        <title>Human gut microbiome strain richness.</title>
        <authorList>
            <person name="Chen-Liaw A."/>
        </authorList>
    </citation>
    <scope>NUCLEOTIDE SEQUENCE</scope>
    <source>
        <strain evidence="16">H9_m1001271B151109d0_201107</strain>
    </source>
</reference>
<organism evidence="20 24">
    <name type="scientific">Phocaeicola vulgatus</name>
    <name type="common">Bacteroides vulgatus</name>
    <dbReference type="NCBI Taxonomy" id="821"/>
    <lineage>
        <taxon>Bacteria</taxon>
        <taxon>Pseudomonadati</taxon>
        <taxon>Bacteroidota</taxon>
        <taxon>Bacteroidia</taxon>
        <taxon>Bacteroidales</taxon>
        <taxon>Bacteroidaceae</taxon>
        <taxon>Phocaeicola</taxon>
    </lineage>
</organism>
<evidence type="ECO:0000313" key="28">
    <source>
        <dbReference type="Proteomes" id="UP000433382"/>
    </source>
</evidence>
<reference evidence="19 32" key="5">
    <citation type="submission" date="2020-04" db="EMBL/GenBank/DDBJ databases">
        <title>A novel gut-associated lysogenic phage, Bacteroides phage BV01, alters the host transcriptome and bile acid metabolism in Bacteroides vulgatus.</title>
        <authorList>
            <person name="Campbell D.E."/>
            <person name="Ly L."/>
            <person name="Ridlon J.M."/>
            <person name="Hsiao A."/>
            <person name="Degnan P.H."/>
        </authorList>
    </citation>
    <scope>NUCLEOTIDE SEQUENCE [LARGE SCALE GENOMIC DNA]</scope>
    <source>
        <strain evidence="19 32">VPI-BV8526</strain>
    </source>
</reference>
<dbReference type="EMBL" id="QRKA01000006">
    <property type="protein sequence ID" value="RHH81580.1"/>
    <property type="molecule type" value="Genomic_DNA"/>
</dbReference>
<evidence type="ECO:0000313" key="11">
    <source>
        <dbReference type="EMBL" id="KAB6523335.1"/>
    </source>
</evidence>
<evidence type="ECO:0000313" key="14">
    <source>
        <dbReference type="EMBL" id="MCB7281687.1"/>
    </source>
</evidence>
<evidence type="ECO:0000313" key="24">
    <source>
        <dbReference type="Proteomes" id="UP000186631"/>
    </source>
</evidence>
<dbReference type="Proteomes" id="UP000186631">
    <property type="component" value="Unassembled WGS sequence"/>
</dbReference>
<evidence type="ECO:0000259" key="8">
    <source>
        <dbReference type="Pfam" id="PF14322"/>
    </source>
</evidence>
<reference evidence="21 27" key="4">
    <citation type="submission" date="2019-09" db="EMBL/GenBank/DDBJ databases">
        <title>Commensal-derived Metabolites Govern Vibrio cholerae Pathogenesis in Host.</title>
        <authorList>
            <person name="Yoon S.S."/>
            <person name="Yoon M.Y."/>
        </authorList>
    </citation>
    <scope>NUCLEOTIDE SEQUENCE [LARGE SCALE GENOMIC DNA]</scope>
    <source>
        <strain evidence="21 27">VIC01</strain>
    </source>
</reference>
<dbReference type="Proteomes" id="UP000261278">
    <property type="component" value="Unassembled WGS sequence"/>
</dbReference>
<accession>A0A174IBQ4</accession>
<dbReference type="Proteomes" id="UP001200843">
    <property type="component" value="Unassembled WGS sequence"/>
</dbReference>
<dbReference type="EMBL" id="JAJCQG010000034">
    <property type="protein sequence ID" value="MCB7281687.1"/>
    <property type="molecule type" value="Genomic_DNA"/>
</dbReference>
<dbReference type="Proteomes" id="UP000469427">
    <property type="component" value="Unassembled WGS sequence"/>
</dbReference>
<evidence type="ECO:0000256" key="1">
    <source>
        <dbReference type="ARBA" id="ARBA00004442"/>
    </source>
</evidence>
<evidence type="ECO:0000313" key="30">
    <source>
        <dbReference type="Proteomes" id="UP000462922"/>
    </source>
</evidence>
<evidence type="ECO:0000256" key="4">
    <source>
        <dbReference type="ARBA" id="ARBA00023136"/>
    </source>
</evidence>
<evidence type="ECO:0000313" key="13">
    <source>
        <dbReference type="EMBL" id="MBV3487794.1"/>
    </source>
</evidence>
<dbReference type="Proteomes" id="UP001181258">
    <property type="component" value="Unassembled WGS sequence"/>
</dbReference>
<evidence type="ECO:0000313" key="29">
    <source>
        <dbReference type="Proteomes" id="UP000441522"/>
    </source>
</evidence>
<reference evidence="15" key="8">
    <citation type="submission" date="2022-01" db="EMBL/GenBank/DDBJ databases">
        <title>Collection of gut derived symbiotic bacterial strains cultured from healthy donors.</title>
        <authorList>
            <person name="Lin H."/>
            <person name="Kohout C."/>
            <person name="Waligurski E."/>
            <person name="Pamer E.G."/>
        </authorList>
    </citation>
    <scope>NUCLEOTIDE SEQUENCE</scope>
    <source>
        <strain evidence="15">DFI.6.72</strain>
    </source>
</reference>
<evidence type="ECO:0000313" key="26">
    <source>
        <dbReference type="Proteomes" id="UP000283713"/>
    </source>
</evidence>
<keyword evidence="5" id="KW-0998">Cell outer membrane</keyword>
<dbReference type="AlphaFoldDB" id="A0A174IBQ4"/>
<feature type="signal peptide" evidence="6">
    <location>
        <begin position="1"/>
        <end position="20"/>
    </location>
</feature>
<dbReference type="Proteomes" id="UP001181239">
    <property type="component" value="Unassembled WGS sequence"/>
</dbReference>
<dbReference type="EMBL" id="JAQKEI010000018">
    <property type="protein sequence ID" value="MDB0852684.1"/>
    <property type="molecule type" value="Genomic_DNA"/>
</dbReference>
<evidence type="ECO:0000313" key="32">
    <source>
        <dbReference type="Proteomes" id="UP000583639"/>
    </source>
</evidence>
<evidence type="ECO:0000256" key="2">
    <source>
        <dbReference type="ARBA" id="ARBA00006275"/>
    </source>
</evidence>
<dbReference type="EMBL" id="CP043529">
    <property type="protein sequence ID" value="QEW38684.1"/>
    <property type="molecule type" value="Genomic_DNA"/>
</dbReference>
<reference evidence="28 29" key="3">
    <citation type="journal article" date="2019" name="Nat. Med.">
        <title>A library of human gut bacterial isolates paired with longitudinal multiomics data enables mechanistic microbiome research.</title>
        <authorList>
            <person name="Poyet M."/>
            <person name="Groussin M."/>
            <person name="Gibbons S.M."/>
            <person name="Avila-Pacheco J."/>
            <person name="Jiang X."/>
            <person name="Kearney S.M."/>
            <person name="Perrotta A.R."/>
            <person name="Berdy B."/>
            <person name="Zhao S."/>
            <person name="Lieberman T.D."/>
            <person name="Swanson P.K."/>
            <person name="Smith M."/>
            <person name="Roesemann S."/>
            <person name="Alexander J.E."/>
            <person name="Rich S.A."/>
            <person name="Livny J."/>
            <person name="Vlamakis H."/>
            <person name="Clish C."/>
            <person name="Bullock K."/>
            <person name="Deik A."/>
            <person name="Scott J."/>
            <person name="Pierce K.A."/>
            <person name="Xavier R.J."/>
            <person name="Alm E.J."/>
        </authorList>
    </citation>
    <scope>NUCLEOTIDE SEQUENCE [LARGE SCALE GENOMIC DNA]</scope>
    <source>
        <strain evidence="12 30">BIOML-A110</strain>
        <strain evidence="11 31">BIOML-A122</strain>
        <strain evidence="10 29">BIOML-A5</strain>
        <strain evidence="9 28">BIOML-A73</strain>
    </source>
</reference>
<keyword evidence="3 6" id="KW-0732">Signal</keyword>
<evidence type="ECO:0000313" key="21">
    <source>
        <dbReference type="EMBL" id="QEW38684.1"/>
    </source>
</evidence>
<evidence type="ECO:0000256" key="3">
    <source>
        <dbReference type="ARBA" id="ARBA00022729"/>
    </source>
</evidence>
<dbReference type="Gene3D" id="1.25.40.390">
    <property type="match status" value="1"/>
</dbReference>
<dbReference type="InterPro" id="IPR012944">
    <property type="entry name" value="SusD_RagB_dom"/>
</dbReference>
<evidence type="ECO:0000313" key="12">
    <source>
        <dbReference type="EMBL" id="KAB6570193.1"/>
    </source>
</evidence>
<feature type="domain" description="RagB/SusD" evidence="7">
    <location>
        <begin position="313"/>
        <end position="613"/>
    </location>
</feature>
<dbReference type="EMBL" id="JAKNGO010000039">
    <property type="protein sequence ID" value="MCG4690000.1"/>
    <property type="molecule type" value="Genomic_DNA"/>
</dbReference>
<name>A0A174IBQ4_PHOVU</name>
<dbReference type="Proteomes" id="UP000441522">
    <property type="component" value="Unassembled WGS sequence"/>
</dbReference>
<dbReference type="OMA" id="ANNIGHS"/>
<dbReference type="Proteomes" id="UP000326091">
    <property type="component" value="Chromosome"/>
</dbReference>
<reference evidence="18" key="11">
    <citation type="submission" date="2023-10" db="EMBL/GenBank/DDBJ databases">
        <title>Genome of potential pathogenic bacteria in Crohn's disease.</title>
        <authorList>
            <person name="Rodriguez-Palacios A."/>
        </authorList>
    </citation>
    <scope>NUCLEOTIDE SEQUENCE</scope>
    <source>
        <strain evidence="18">CavFT-hAR107</strain>
    </source>
</reference>
<dbReference type="EMBL" id="JAHOGA010000005">
    <property type="protein sequence ID" value="MBV3487794.1"/>
    <property type="molecule type" value="Genomic_DNA"/>
</dbReference>
<dbReference type="Pfam" id="PF14322">
    <property type="entry name" value="SusD-like_3"/>
    <property type="match status" value="1"/>
</dbReference>
<comment type="similarity">
    <text evidence="2">Belongs to the SusD family.</text>
</comment>
<dbReference type="Proteomes" id="UP001199363">
    <property type="component" value="Unassembled WGS sequence"/>
</dbReference>
<evidence type="ECO:0000313" key="9">
    <source>
        <dbReference type="EMBL" id="KAB3573553.1"/>
    </source>
</evidence>
<dbReference type="EMBL" id="MNQV01000262">
    <property type="protein sequence ID" value="OKZ42670.1"/>
    <property type="molecule type" value="Genomic_DNA"/>
</dbReference>
<reference evidence="13" key="6">
    <citation type="submission" date="2021-06" db="EMBL/GenBank/DDBJ databases">
        <title>Collection of gut derived symbiotic bacterial strains cultured from healthy donors.</title>
        <authorList>
            <person name="Lin H."/>
            <person name="Littmann E."/>
            <person name="Pamer E.G."/>
        </authorList>
    </citation>
    <scope>NUCLEOTIDE SEQUENCE</scope>
    <source>
        <strain evidence="13">MSK.19.85</strain>
    </source>
</reference>
<dbReference type="Proteomes" id="UP000433382">
    <property type="component" value="Unassembled WGS sequence"/>
</dbReference>
<sequence>MKKRNILLGLALAFCFTACYDLDKMPEGVLSTAEPFRSTGEIRNYIDRYYEFGVRTQGFMAGGGGGIAGNDVNSDNLASAAVNSRLMGLTSLSNAVALDNYTHIRNINFLINNAGDCPEKGSVEYNHLMGEAYYFRAWFYYSMFSDYGRLAWVDTPLEPNLEVMMLPRESRTFIADKILADLDMAISLMKEQNNSSSMRLHKDVARALKSEVALFEATWEKWHYAKEKNKPEKFYDTELGEAELMAKIDNYLDQSIAAAEEVRQRGVWKIYNTGNVENDYRSIFETPDLTANPEILWFKMYDGDQVGNSVTRYLNTGGGNVGVTASLVDDYLTIDGRPLVGKELLDAKRVYPTELLPTVRDPRLSQTVALPGQRMQPAGAGNPYVVGFPSLAGDGSAFGTNMTGYVMLKHVQIDYTGDYISEYKGSTPAIQFRYADVLLNYAEALAEKNGAANAGKIIEILHPLRERAGMPDIDFDREYNTSAEYPFRNLDKYIQAVRRERRVEKALEGRRVFDIMRWAAAEELIIGNRAHGALFIGSNLPEQYGPELKYDQASGNNMFLTGSPDDAERYILPVPPSTMPNGWQFKPNRDYLLPIQERMINVMDGMWEQNPGW</sequence>
<dbReference type="Proteomes" id="UP000583639">
    <property type="component" value="Unassembled WGS sequence"/>
</dbReference>
<dbReference type="Proteomes" id="UP000283713">
    <property type="component" value="Unassembled WGS sequence"/>
</dbReference>
<dbReference type="RefSeq" id="WP_005849802.1">
    <property type="nucleotide sequence ID" value="NZ_AP025232.1"/>
</dbReference>
<evidence type="ECO:0000313" key="15">
    <source>
        <dbReference type="EMBL" id="MCG4690000.1"/>
    </source>
</evidence>
<evidence type="ECO:0000313" key="25">
    <source>
        <dbReference type="Proteomes" id="UP000261278"/>
    </source>
</evidence>
<evidence type="ECO:0000259" key="7">
    <source>
        <dbReference type="Pfam" id="PF07980"/>
    </source>
</evidence>
<reference evidence="17" key="10">
    <citation type="submission" date="2023-10" db="EMBL/GenBank/DDBJ databases">
        <title>Genome of Potential pathogenic bacteria in Crohn's disease.</title>
        <authorList>
            <person name="Rodriguez-Palacios A."/>
        </authorList>
    </citation>
    <scope>NUCLEOTIDE SEQUENCE</scope>
    <source>
        <strain evidence="17">CavFT-hAR11</strain>
    </source>
</reference>
<keyword evidence="4" id="KW-0472">Membrane</keyword>
<feature type="chain" id="PRO_5014251523" evidence="6">
    <location>
        <begin position="21"/>
        <end position="613"/>
    </location>
</feature>
<reference evidence="20 24" key="1">
    <citation type="journal article" date="2016" name="Nat. Biotechnol.">
        <title>Measurement of bacterial replication rates in microbial communities.</title>
        <authorList>
            <person name="Brown C.T."/>
            <person name="Olm M.R."/>
            <person name="Thomas B.C."/>
            <person name="Banfield J.F."/>
        </authorList>
    </citation>
    <scope>NUCLEOTIDE SEQUENCE [LARGE SCALE GENOMIC DNA]</scope>
    <source>
        <strain evidence="20">42_262</strain>
    </source>
</reference>
<dbReference type="GO" id="GO:0009279">
    <property type="term" value="C:cell outer membrane"/>
    <property type="evidence" value="ECO:0007669"/>
    <property type="project" value="UniProtKB-SubCell"/>
</dbReference>
<dbReference type="EMBL" id="WCWW01000048">
    <property type="protein sequence ID" value="KAB3853125.1"/>
    <property type="molecule type" value="Genomic_DNA"/>
</dbReference>
<evidence type="ECO:0000313" key="16">
    <source>
        <dbReference type="EMBL" id="MDB0852684.1"/>
    </source>
</evidence>
<evidence type="ECO:0000256" key="6">
    <source>
        <dbReference type="SAM" id="SignalP"/>
    </source>
</evidence>
<dbReference type="InterPro" id="IPR033985">
    <property type="entry name" value="SusD-like_N"/>
</dbReference>
<reference evidence="25 26" key="2">
    <citation type="submission" date="2018-08" db="EMBL/GenBank/DDBJ databases">
        <title>A genome reference for cultivated species of the human gut microbiota.</title>
        <authorList>
            <person name="Zou Y."/>
            <person name="Xue W."/>
            <person name="Luo G."/>
        </authorList>
    </citation>
    <scope>NUCLEOTIDE SEQUENCE [LARGE SCALE GENOMIC DNA]</scope>
    <source>
        <strain evidence="23 26">AM16-6</strain>
        <strain evidence="22 25">TF05-18</strain>
    </source>
</reference>
<evidence type="ECO:0000256" key="5">
    <source>
        <dbReference type="ARBA" id="ARBA00023237"/>
    </source>
</evidence>
<evidence type="ECO:0000313" key="18">
    <source>
        <dbReference type="EMBL" id="MDU0247834.1"/>
    </source>
</evidence>
<evidence type="ECO:0000313" key="19">
    <source>
        <dbReference type="EMBL" id="NMW40043.1"/>
    </source>
</evidence>
<dbReference type="EMBL" id="JABDSI010000103">
    <property type="protein sequence ID" value="NMW40043.1"/>
    <property type="molecule type" value="Genomic_DNA"/>
</dbReference>
<evidence type="ECO:0000313" key="23">
    <source>
        <dbReference type="EMBL" id="RHH81580.1"/>
    </source>
</evidence>
<evidence type="ECO:0000313" key="10">
    <source>
        <dbReference type="EMBL" id="KAB3853125.1"/>
    </source>
</evidence>
<evidence type="ECO:0000313" key="17">
    <source>
        <dbReference type="EMBL" id="MDU0242547.1"/>
    </source>
</evidence>
<protein>
    <submittedName>
        <fullName evidence="20">RagB/SusD family nutrient uptake outer membrane protein</fullName>
    </submittedName>
</protein>
<dbReference type="EMBL" id="QSSN01000022">
    <property type="protein sequence ID" value="RGL83860.1"/>
    <property type="molecule type" value="Genomic_DNA"/>
</dbReference>
<dbReference type="SUPFAM" id="SSF48452">
    <property type="entry name" value="TPR-like"/>
    <property type="match status" value="1"/>
</dbReference>
<dbReference type="EMBL" id="JAWDHD010000005">
    <property type="protein sequence ID" value="MDU0247834.1"/>
    <property type="molecule type" value="Genomic_DNA"/>
</dbReference>
<dbReference type="EMBL" id="WDBI01000038">
    <property type="protein sequence ID" value="KAB6523335.1"/>
    <property type="molecule type" value="Genomic_DNA"/>
</dbReference>
<evidence type="ECO:0000313" key="22">
    <source>
        <dbReference type="EMBL" id="RGL83860.1"/>
    </source>
</evidence>
<evidence type="ECO:0000313" key="20">
    <source>
        <dbReference type="EMBL" id="OKZ42670.1"/>
    </source>
</evidence>
<comment type="subcellular location">
    <subcellularLocation>
        <location evidence="1">Cell outer membrane</location>
    </subcellularLocation>
</comment>
<dbReference type="Pfam" id="PF07980">
    <property type="entry name" value="SusD_RagB"/>
    <property type="match status" value="1"/>
</dbReference>